<comment type="caution">
    <text evidence="2">The sequence shown here is derived from an EMBL/GenBank/DDBJ whole genome shotgun (WGS) entry which is preliminary data.</text>
</comment>
<feature type="non-terminal residue" evidence="2">
    <location>
        <position position="1"/>
    </location>
</feature>
<protein>
    <submittedName>
        <fullName evidence="2">Uncharacterized protein</fullName>
    </submittedName>
</protein>
<sequence length="223" mass="24596">GPNFLSFWNLQLRRGGLRDGPLFRLTIHSSTNDSEVTYSRALVVACILDHVLVNVGVQAYVRVHRERRDTMVSCDLPFDPLKVKAAPRRGKKNRKANLDGEGSEGLRGSRANPSRLAGPFERTEVEMASIRELLEGLPRLLLIGASSSVSTTDPEGLQGAFSSLAQSHIELQEDMKREKRKQPPAETICMHVAKEDAPQYSFLSGFEDEESDELGGGSDKAFS</sequence>
<proteinExistence type="predicted"/>
<dbReference type="EMBL" id="JACEIK010000650">
    <property type="protein sequence ID" value="MCD7460396.1"/>
    <property type="molecule type" value="Genomic_DNA"/>
</dbReference>
<feature type="compositionally biased region" description="Basic residues" evidence="1">
    <location>
        <begin position="85"/>
        <end position="95"/>
    </location>
</feature>
<evidence type="ECO:0000313" key="2">
    <source>
        <dbReference type="EMBL" id="MCD7460396.1"/>
    </source>
</evidence>
<feature type="region of interest" description="Disordered" evidence="1">
    <location>
        <begin position="85"/>
        <end position="116"/>
    </location>
</feature>
<feature type="region of interest" description="Disordered" evidence="1">
    <location>
        <begin position="200"/>
        <end position="223"/>
    </location>
</feature>
<reference evidence="2 3" key="1">
    <citation type="journal article" date="2021" name="BMC Genomics">
        <title>Datura genome reveals duplications of psychoactive alkaloid biosynthetic genes and high mutation rate following tissue culture.</title>
        <authorList>
            <person name="Rajewski A."/>
            <person name="Carter-House D."/>
            <person name="Stajich J."/>
            <person name="Litt A."/>
        </authorList>
    </citation>
    <scope>NUCLEOTIDE SEQUENCE [LARGE SCALE GENOMIC DNA]</scope>
    <source>
        <strain evidence="2">AR-01</strain>
    </source>
</reference>
<dbReference type="Proteomes" id="UP000823775">
    <property type="component" value="Unassembled WGS sequence"/>
</dbReference>
<keyword evidence="3" id="KW-1185">Reference proteome</keyword>
<name>A0ABS8SNF7_DATST</name>
<accession>A0ABS8SNF7</accession>
<gene>
    <name evidence="2" type="ORF">HAX54_043466</name>
</gene>
<evidence type="ECO:0000313" key="3">
    <source>
        <dbReference type="Proteomes" id="UP000823775"/>
    </source>
</evidence>
<organism evidence="2 3">
    <name type="scientific">Datura stramonium</name>
    <name type="common">Jimsonweed</name>
    <name type="synonym">Common thornapple</name>
    <dbReference type="NCBI Taxonomy" id="4076"/>
    <lineage>
        <taxon>Eukaryota</taxon>
        <taxon>Viridiplantae</taxon>
        <taxon>Streptophyta</taxon>
        <taxon>Embryophyta</taxon>
        <taxon>Tracheophyta</taxon>
        <taxon>Spermatophyta</taxon>
        <taxon>Magnoliopsida</taxon>
        <taxon>eudicotyledons</taxon>
        <taxon>Gunneridae</taxon>
        <taxon>Pentapetalae</taxon>
        <taxon>asterids</taxon>
        <taxon>lamiids</taxon>
        <taxon>Solanales</taxon>
        <taxon>Solanaceae</taxon>
        <taxon>Solanoideae</taxon>
        <taxon>Datureae</taxon>
        <taxon>Datura</taxon>
    </lineage>
</organism>
<evidence type="ECO:0000256" key="1">
    <source>
        <dbReference type="SAM" id="MobiDB-lite"/>
    </source>
</evidence>
<feature type="compositionally biased region" description="Gly residues" evidence="1">
    <location>
        <begin position="214"/>
        <end position="223"/>
    </location>
</feature>